<proteinExistence type="predicted"/>
<dbReference type="Proteomes" id="UP001497444">
    <property type="component" value="Chromosome 1"/>
</dbReference>
<keyword evidence="2" id="KW-1185">Reference proteome</keyword>
<accession>A0ABP0VN39</accession>
<dbReference type="EMBL" id="OZ020096">
    <property type="protein sequence ID" value="CAK9255860.1"/>
    <property type="molecule type" value="Genomic_DNA"/>
</dbReference>
<evidence type="ECO:0000313" key="1">
    <source>
        <dbReference type="EMBL" id="CAK9255860.1"/>
    </source>
</evidence>
<evidence type="ECO:0000313" key="2">
    <source>
        <dbReference type="Proteomes" id="UP001497444"/>
    </source>
</evidence>
<gene>
    <name evidence="1" type="ORF">CSSPJE1EN1_LOCUS1338</name>
</gene>
<protein>
    <submittedName>
        <fullName evidence="1">Uncharacterized protein</fullName>
    </submittedName>
</protein>
<organism evidence="1 2">
    <name type="scientific">Sphagnum jensenii</name>
    <dbReference type="NCBI Taxonomy" id="128206"/>
    <lineage>
        <taxon>Eukaryota</taxon>
        <taxon>Viridiplantae</taxon>
        <taxon>Streptophyta</taxon>
        <taxon>Embryophyta</taxon>
        <taxon>Bryophyta</taxon>
        <taxon>Sphagnophytina</taxon>
        <taxon>Sphagnopsida</taxon>
        <taxon>Sphagnales</taxon>
        <taxon>Sphagnaceae</taxon>
        <taxon>Sphagnum</taxon>
    </lineage>
</organism>
<sequence>MKLHAKVVIATWQRPTIVWASTSAMSMRPSAVLLKFATSEDHQATLQGRKGLAGTKLGLDKDLTLVQQTCKSELWPLFKEAKAAGKRAF</sequence>
<reference evidence="1 2" key="1">
    <citation type="submission" date="2024-02" db="EMBL/GenBank/DDBJ databases">
        <authorList>
            <consortium name="ELIXIR-Norway"/>
            <consortium name="Elixir Norway"/>
        </authorList>
    </citation>
    <scope>NUCLEOTIDE SEQUENCE [LARGE SCALE GENOMIC DNA]</scope>
</reference>
<name>A0ABP0VN39_9BRYO</name>